<evidence type="ECO:0000313" key="16">
    <source>
        <dbReference type="EMBL" id="CRL38433.1"/>
    </source>
</evidence>
<dbReference type="InterPro" id="IPR009057">
    <property type="entry name" value="Homeodomain-like_sf"/>
</dbReference>
<comment type="cofactor">
    <cofactor evidence="13">
        <name>Mg(2+)</name>
        <dbReference type="ChEBI" id="CHEBI:18420"/>
    </cofactor>
</comment>
<reference evidence="19 22" key="3">
    <citation type="submission" date="2018-08" db="EMBL/GenBank/DDBJ databases">
        <title>A genome reference for cultivated species of the human gut microbiota.</title>
        <authorList>
            <person name="Zou Y."/>
            <person name="Xue W."/>
            <person name="Luo G."/>
        </authorList>
    </citation>
    <scope>NUCLEOTIDE SEQUENCE [LARGE SCALE GENOMIC DNA]</scope>
    <source>
        <strain evidence="19 22">TM10-3</strain>
    </source>
</reference>
<dbReference type="SMART" id="SM00917">
    <property type="entry name" value="LeuA_dimer"/>
    <property type="match status" value="1"/>
</dbReference>
<reference evidence="18" key="5">
    <citation type="submission" date="2020-02" db="EMBL/GenBank/DDBJ databases">
        <authorList>
            <person name="Littmann E."/>
            <person name="Sorbara M."/>
        </authorList>
    </citation>
    <scope>NUCLEOTIDE SEQUENCE</scope>
    <source>
        <strain evidence="18">MSK.16.45</strain>
    </source>
</reference>
<proteinExistence type="inferred from homology"/>
<feature type="binding site" evidence="13">
    <location>
        <position position="40"/>
    </location>
    <ligand>
        <name>Mg(2+)</name>
        <dbReference type="ChEBI" id="CHEBI:18420"/>
    </ligand>
</feature>
<dbReference type="Proteomes" id="UP000260642">
    <property type="component" value="Unassembled WGS sequence"/>
</dbReference>
<dbReference type="GO" id="GO:0000287">
    <property type="term" value="F:magnesium ion binding"/>
    <property type="evidence" value="ECO:0007669"/>
    <property type="project" value="UniProtKB-UniRule"/>
</dbReference>
<sequence length="664" mass="75023">MKGYEKYERSYFLPPECTYDWVKKDYIDKAPLWCSVDLRDGNQALIEPMSLEEKLDFFKMLVDIGFKEIEVGFPAASETEFNFTRALIERDMIPDDVTIHVLTQAREHIIKKTFKALEGAPRAVVHLYNSTSVAQREQVFKKSKEEIKQLAVDGAILLRDLAAETDGNFRFQYSPESFSGTEVDYAVDVCNAVLDVWQPKADNKAIINIPTTVENAMPHVFATQIEYINKHLKYRDGVVLCLHPHNDRGCGVATSELGVLAGAEEIEGTLFGNGERTGNVDIVTLAMNLYSHGVDPQLDFSNLPEIREKYETFTRMKVGERQPYAGDLVFSAFSGSHQDAISKGMAWREEKKLDKWTVPYLPIDPKDVGRTYEADVIRINSQSGKGGVAYILKQSFGINVPQQMREQVGYMVKQVSDEEHKELSPEWVHSIFTDNYVDFHPYFTIPECHFKQVNGIFAEAVILHNDSTRKVDANGNGRLDAVSNIIKQYFDISFELTVYEEHSLSHGSSSKAMAYVGITVDGSMFWGAGVDEDIIKASIGALVVAVNHYLATKADSHVKDERYIAMLNFIQANYKTVSLADMAAQFNLTEPYISKYIKEKSGKTFGELVTNAKMKKARTLLRNSITTVENIAIEAGYQNVEHFNRQFKKLYGMTPLEYRNSSTK</sequence>
<dbReference type="InterPro" id="IPR036230">
    <property type="entry name" value="LeuA_allosteric_dom_sf"/>
</dbReference>
<dbReference type="Gene3D" id="1.10.10.60">
    <property type="entry name" value="Homeodomain-like"/>
    <property type="match status" value="2"/>
</dbReference>
<dbReference type="GO" id="GO:0009098">
    <property type="term" value="P:L-leucine biosynthetic process"/>
    <property type="evidence" value="ECO:0007669"/>
    <property type="project" value="UniProtKB-UniRule"/>
</dbReference>
<dbReference type="SUPFAM" id="SSF89000">
    <property type="entry name" value="post-HMGL domain-like"/>
    <property type="match status" value="1"/>
</dbReference>
<dbReference type="EMBL" id="CVRQ01000022">
    <property type="protein sequence ID" value="CRL38433.1"/>
    <property type="molecule type" value="Genomic_DNA"/>
</dbReference>
<keyword evidence="9" id="KW-0805">Transcription regulation</keyword>
<dbReference type="EMBL" id="JAAIMP010000014">
    <property type="protein sequence ID" value="NSC77678.1"/>
    <property type="molecule type" value="Genomic_DNA"/>
</dbReference>
<dbReference type="InterPro" id="IPR000891">
    <property type="entry name" value="PYR_CT"/>
</dbReference>
<dbReference type="SUPFAM" id="SSF46689">
    <property type="entry name" value="Homeodomain-like"/>
    <property type="match status" value="1"/>
</dbReference>
<reference evidence="18" key="4">
    <citation type="journal article" date="2020" name="Cell Host Microbe">
        <title>Functional and Genomic Variation between Human-Derived Isolates of Lachnospiraceae Reveals Inter- and Intra-Species Diversity.</title>
        <authorList>
            <person name="Sorbara M.T."/>
            <person name="Littmann E.R."/>
            <person name="Fontana E."/>
            <person name="Moody T.U."/>
            <person name="Kohout C.E."/>
            <person name="Gjonbalaj M."/>
            <person name="Eaton V."/>
            <person name="Seok R."/>
            <person name="Leiner I.M."/>
            <person name="Pamer E.G."/>
        </authorList>
    </citation>
    <scope>NUCLEOTIDE SEQUENCE</scope>
    <source>
        <strain evidence="18">MSK.16.45</strain>
    </source>
</reference>
<evidence type="ECO:0000256" key="2">
    <source>
        <dbReference type="ARBA" id="ARBA00004689"/>
    </source>
</evidence>
<dbReference type="Pfam" id="PF12833">
    <property type="entry name" value="HTH_18"/>
    <property type="match status" value="1"/>
</dbReference>
<keyword evidence="6 13" id="KW-0028">Amino-acid biosynthesis</keyword>
<keyword evidence="8 13" id="KW-0479">Metal-binding</keyword>
<evidence type="ECO:0000259" key="15">
    <source>
        <dbReference type="PROSITE" id="PS50991"/>
    </source>
</evidence>
<dbReference type="HAMAP" id="MF_00572">
    <property type="entry name" value="LeuA_type2"/>
    <property type="match status" value="1"/>
</dbReference>
<keyword evidence="5 13" id="KW-0432">Leucine biosynthesis</keyword>
<evidence type="ECO:0000256" key="6">
    <source>
        <dbReference type="ARBA" id="ARBA00022605"/>
    </source>
</evidence>
<dbReference type="Pfam" id="PF22615">
    <property type="entry name" value="IPMS_D2"/>
    <property type="match status" value="1"/>
</dbReference>
<dbReference type="PROSITE" id="PS50991">
    <property type="entry name" value="PYR_CT"/>
    <property type="match status" value="1"/>
</dbReference>
<evidence type="ECO:0000256" key="12">
    <source>
        <dbReference type="ARBA" id="ARBA00023304"/>
    </source>
</evidence>
<keyword evidence="13" id="KW-0460">Magnesium</keyword>
<evidence type="ECO:0000256" key="9">
    <source>
        <dbReference type="ARBA" id="ARBA00023015"/>
    </source>
</evidence>
<dbReference type="Proteomes" id="UP000095602">
    <property type="component" value="Unassembled WGS sequence"/>
</dbReference>
<dbReference type="InterPro" id="IPR039371">
    <property type="entry name" value="LeuA_N_DRE-TIM"/>
</dbReference>
<evidence type="ECO:0000256" key="13">
    <source>
        <dbReference type="HAMAP-Rule" id="MF_00572"/>
    </source>
</evidence>
<dbReference type="InterPro" id="IPR002034">
    <property type="entry name" value="AIPM/Hcit_synth_CS"/>
</dbReference>
<dbReference type="EMBL" id="CZAJ01000013">
    <property type="protein sequence ID" value="CUP02830.1"/>
    <property type="molecule type" value="Genomic_DNA"/>
</dbReference>
<dbReference type="InterPro" id="IPR005668">
    <property type="entry name" value="IPM_Synthase"/>
</dbReference>
<gene>
    <name evidence="17" type="primary">leuA_2</name>
    <name evidence="13" type="synonym">leuA</name>
    <name evidence="19" type="ORF">DXD95_09065</name>
    <name evidence="17" type="ORF">ERS852497_01646</name>
    <name evidence="18" type="ORF">G4312_10375</name>
    <name evidence="16" type="ORF">T1815_18081</name>
</gene>
<dbReference type="PROSITE" id="PS00816">
    <property type="entry name" value="AIPM_HOMOCIT_SYNTH_2"/>
    <property type="match status" value="1"/>
</dbReference>
<dbReference type="SUPFAM" id="SSF110921">
    <property type="entry name" value="2-isopropylmalate synthase LeuA, allosteric (dimerisation) domain"/>
    <property type="match status" value="1"/>
</dbReference>
<dbReference type="EC" id="2.3.3.13" evidence="4 13"/>
<keyword evidence="11" id="KW-0804">Transcription</keyword>
<dbReference type="Gene3D" id="3.30.160.270">
    <property type="match status" value="1"/>
</dbReference>
<dbReference type="GO" id="GO:0043565">
    <property type="term" value="F:sequence-specific DNA binding"/>
    <property type="evidence" value="ECO:0007669"/>
    <property type="project" value="InterPro"/>
</dbReference>
<dbReference type="InterPro" id="IPR018060">
    <property type="entry name" value="HTH_AraC"/>
</dbReference>
<keyword evidence="20" id="KW-1185">Reference proteome</keyword>
<dbReference type="InterPro" id="IPR054692">
    <property type="entry name" value="LeuA-like_post-cat"/>
</dbReference>
<dbReference type="InterPro" id="IPR013709">
    <property type="entry name" value="2-isopropylmalate_synth_dimer"/>
</dbReference>
<feature type="domain" description="HTH araC/xylS-type" evidence="14">
    <location>
        <begin position="564"/>
        <end position="661"/>
    </location>
</feature>
<name>A0A0M6WMI7_9FIRM</name>
<dbReference type="PANTHER" id="PTHR46911">
    <property type="match status" value="1"/>
</dbReference>
<dbReference type="GO" id="GO:0005737">
    <property type="term" value="C:cytoplasm"/>
    <property type="evidence" value="ECO:0007669"/>
    <property type="project" value="UniProtKB-SubCell"/>
</dbReference>
<evidence type="ECO:0000313" key="22">
    <source>
        <dbReference type="Proteomes" id="UP000260642"/>
    </source>
</evidence>
<evidence type="ECO:0000256" key="3">
    <source>
        <dbReference type="ARBA" id="ARBA00009767"/>
    </source>
</evidence>
<keyword evidence="17" id="KW-0012">Acyltransferase</keyword>
<dbReference type="PANTHER" id="PTHR46911:SF1">
    <property type="entry name" value="2-ISOPROPYLMALATE SYNTHASE"/>
    <property type="match status" value="1"/>
</dbReference>
<evidence type="ECO:0000259" key="14">
    <source>
        <dbReference type="PROSITE" id="PS01124"/>
    </source>
</evidence>
<evidence type="ECO:0000313" key="21">
    <source>
        <dbReference type="Proteomes" id="UP000095602"/>
    </source>
</evidence>
<dbReference type="GO" id="GO:0003852">
    <property type="term" value="F:2-isopropylmalate synthase activity"/>
    <property type="evidence" value="ECO:0007669"/>
    <property type="project" value="UniProtKB-UniRule"/>
</dbReference>
<evidence type="ECO:0000313" key="19">
    <source>
        <dbReference type="EMBL" id="RGI67626.1"/>
    </source>
</evidence>
<dbReference type="InterPro" id="IPR020449">
    <property type="entry name" value="Tscrpt_reg_AraC-type_HTH"/>
</dbReference>
<protein>
    <recommendedName>
        <fullName evidence="4 13">2-isopropylmalate synthase</fullName>
        <ecNumber evidence="4 13">2.3.3.13</ecNumber>
    </recommendedName>
    <alternativeName>
        <fullName evidence="13">Alpha-IPM synthase</fullName>
    </alternativeName>
    <alternativeName>
        <fullName evidence="13">Alpha-isopropylmalate synthase</fullName>
    </alternativeName>
</protein>
<keyword evidence="10" id="KW-0238">DNA-binding</keyword>
<dbReference type="EMBL" id="QSOB01000011">
    <property type="protein sequence ID" value="RGI67626.1"/>
    <property type="molecule type" value="Genomic_DNA"/>
</dbReference>
<dbReference type="CDD" id="cd07942">
    <property type="entry name" value="DRE_TIM_LeuA"/>
    <property type="match status" value="1"/>
</dbReference>
<evidence type="ECO:0000256" key="5">
    <source>
        <dbReference type="ARBA" id="ARBA00022430"/>
    </source>
</evidence>
<evidence type="ECO:0000256" key="8">
    <source>
        <dbReference type="ARBA" id="ARBA00022723"/>
    </source>
</evidence>
<dbReference type="Gene3D" id="3.20.20.70">
    <property type="entry name" value="Aldolase class I"/>
    <property type="match status" value="1"/>
</dbReference>
<evidence type="ECO:0000313" key="20">
    <source>
        <dbReference type="Proteomes" id="UP000049472"/>
    </source>
</evidence>
<dbReference type="UniPathway" id="UPA00048">
    <property type="reaction ID" value="UER00070"/>
</dbReference>
<evidence type="ECO:0000256" key="7">
    <source>
        <dbReference type="ARBA" id="ARBA00022679"/>
    </source>
</evidence>
<dbReference type="InterPro" id="IPR013785">
    <property type="entry name" value="Aldolase_TIM"/>
</dbReference>
<comment type="catalytic activity">
    <reaction evidence="1 13">
        <text>3-methyl-2-oxobutanoate + acetyl-CoA + H2O = (2S)-2-isopropylmalate + CoA + H(+)</text>
        <dbReference type="Rhea" id="RHEA:21524"/>
        <dbReference type="ChEBI" id="CHEBI:1178"/>
        <dbReference type="ChEBI" id="CHEBI:11851"/>
        <dbReference type="ChEBI" id="CHEBI:15377"/>
        <dbReference type="ChEBI" id="CHEBI:15378"/>
        <dbReference type="ChEBI" id="CHEBI:57287"/>
        <dbReference type="ChEBI" id="CHEBI:57288"/>
        <dbReference type="EC" id="2.3.3.13"/>
    </reaction>
</comment>
<comment type="similarity">
    <text evidence="3 13">Belongs to the alpha-IPM synthase/homocitrate synthase family. LeuA type 2 subfamily.</text>
</comment>
<dbReference type="RefSeq" id="WP_055061954.1">
    <property type="nucleotide sequence ID" value="NZ_CVRQ01000022.1"/>
</dbReference>
<dbReference type="GO" id="GO:0003700">
    <property type="term" value="F:DNA-binding transcription factor activity"/>
    <property type="evidence" value="ECO:0007669"/>
    <property type="project" value="InterPro"/>
</dbReference>
<dbReference type="Pfam" id="PF08502">
    <property type="entry name" value="LeuA_dimer"/>
    <property type="match status" value="1"/>
</dbReference>
<dbReference type="SMART" id="SM00342">
    <property type="entry name" value="HTH_ARAC"/>
    <property type="match status" value="1"/>
</dbReference>
<keyword evidence="7 13" id="KW-0808">Transferase</keyword>
<evidence type="ECO:0000256" key="11">
    <source>
        <dbReference type="ARBA" id="ARBA00023163"/>
    </source>
</evidence>
<comment type="subcellular location">
    <subcellularLocation>
        <location evidence="13">Cytoplasm</location>
    </subcellularLocation>
</comment>
<evidence type="ECO:0000313" key="17">
    <source>
        <dbReference type="EMBL" id="CUP02830.1"/>
    </source>
</evidence>
<comment type="subunit">
    <text evidence="13">Homodimer.</text>
</comment>
<dbReference type="NCBIfam" id="NF002991">
    <property type="entry name" value="PRK03739.1"/>
    <property type="match status" value="1"/>
</dbReference>
<organism evidence="16 20">
    <name type="scientific">Agathobacter rectalis</name>
    <dbReference type="NCBI Taxonomy" id="39491"/>
    <lineage>
        <taxon>Bacteria</taxon>
        <taxon>Bacillati</taxon>
        <taxon>Bacillota</taxon>
        <taxon>Clostridia</taxon>
        <taxon>Lachnospirales</taxon>
        <taxon>Lachnospiraceae</taxon>
        <taxon>Agathobacter</taxon>
    </lineage>
</organism>
<evidence type="ECO:0000256" key="4">
    <source>
        <dbReference type="ARBA" id="ARBA00012973"/>
    </source>
</evidence>
<reference evidence="20" key="2">
    <citation type="submission" date="2015-05" db="EMBL/GenBank/DDBJ databases">
        <authorList>
            <consortium name="Pathogen Informatics"/>
        </authorList>
    </citation>
    <scope>NUCLEOTIDE SEQUENCE [LARGE SCALE GENOMIC DNA]</scope>
    <source>
        <strain evidence="17 21">2789STDY5834884</strain>
        <strain evidence="20">T1-815</strain>
    </source>
</reference>
<accession>A0A0M6WMI7</accession>
<evidence type="ECO:0000256" key="1">
    <source>
        <dbReference type="ARBA" id="ARBA00000064"/>
    </source>
</evidence>
<dbReference type="InterPro" id="IPR018062">
    <property type="entry name" value="HTH_AraC-typ_CS"/>
</dbReference>
<feature type="binding site" evidence="13">
    <location>
        <position position="279"/>
    </location>
    <ligand>
        <name>Mg(2+)</name>
        <dbReference type="ChEBI" id="CHEBI:18420"/>
    </ligand>
</feature>
<feature type="domain" description="Pyruvate carboxyltransferase" evidence="15">
    <location>
        <begin position="31"/>
        <end position="304"/>
    </location>
</feature>
<evidence type="ECO:0000256" key="10">
    <source>
        <dbReference type="ARBA" id="ARBA00023125"/>
    </source>
</evidence>
<dbReference type="PRINTS" id="PR00032">
    <property type="entry name" value="HTHARAC"/>
</dbReference>
<comment type="function">
    <text evidence="13">Catalyzes the condensation of the acetyl group of acetyl-CoA with 3-methyl-2-oxobutanoate (2-ketoisovalerate) to form 3-carboxy-3-hydroxy-4-methylpentanoate (2-isopropylmalate).</text>
</comment>
<dbReference type="SUPFAM" id="SSF51569">
    <property type="entry name" value="Aldolase"/>
    <property type="match status" value="1"/>
</dbReference>
<dbReference type="PROSITE" id="PS00041">
    <property type="entry name" value="HTH_ARAC_FAMILY_1"/>
    <property type="match status" value="1"/>
</dbReference>
<dbReference type="Proteomes" id="UP000049472">
    <property type="component" value="Unassembled WGS sequence"/>
</dbReference>
<dbReference type="GO" id="GO:0003985">
    <property type="term" value="F:acetyl-CoA C-acetyltransferase activity"/>
    <property type="evidence" value="ECO:0007669"/>
    <property type="project" value="UniProtKB-UniRule"/>
</dbReference>
<feature type="binding site" evidence="13">
    <location>
        <position position="243"/>
    </location>
    <ligand>
        <name>Mg(2+)</name>
        <dbReference type="ChEBI" id="CHEBI:18420"/>
    </ligand>
</feature>
<dbReference type="PROSITE" id="PS00815">
    <property type="entry name" value="AIPM_HOMOCIT_SYNTH_1"/>
    <property type="match status" value="1"/>
</dbReference>
<keyword evidence="13" id="KW-0963">Cytoplasm</keyword>
<dbReference type="Proteomes" id="UP001193756">
    <property type="component" value="Unassembled WGS sequence"/>
</dbReference>
<reference evidence="16" key="1">
    <citation type="submission" date="2015-05" db="EMBL/GenBank/DDBJ databases">
        <authorList>
            <person name="Wang D.B."/>
            <person name="Wang M."/>
        </authorList>
    </citation>
    <scope>NUCLEOTIDE SEQUENCE [LARGE SCALE GENOMIC DNA]</scope>
    <source>
        <strain evidence="16">T1-815</strain>
    </source>
</reference>
<keyword evidence="12 13" id="KW-0100">Branched-chain amino acid biosynthesis</keyword>
<dbReference type="AlphaFoldDB" id="A0A0M6WMI7"/>
<comment type="pathway">
    <text evidence="2 13">Amino-acid biosynthesis; L-leucine biosynthesis; L-leucine from 3-methyl-2-oxobutanoate: step 1/4.</text>
</comment>
<evidence type="ECO:0000313" key="18">
    <source>
        <dbReference type="EMBL" id="NSC77678.1"/>
    </source>
</evidence>
<feature type="binding site" evidence="13">
    <location>
        <position position="245"/>
    </location>
    <ligand>
        <name>Mg(2+)</name>
        <dbReference type="ChEBI" id="CHEBI:18420"/>
    </ligand>
</feature>
<dbReference type="PROSITE" id="PS01124">
    <property type="entry name" value="HTH_ARAC_FAMILY_2"/>
    <property type="match status" value="1"/>
</dbReference>
<dbReference type="Pfam" id="PF00682">
    <property type="entry name" value="HMGL-like"/>
    <property type="match status" value="1"/>
</dbReference>
<feature type="region of interest" description="Regulatory domain" evidence="13">
    <location>
        <begin position="439"/>
        <end position="664"/>
    </location>
</feature>